<name>A0A1X7U4B4_AMPQE</name>
<dbReference type="AlphaFoldDB" id="A0A1X7U4B4"/>
<dbReference type="InParanoid" id="A0A1X7U4B4"/>
<evidence type="ECO:0000313" key="2">
    <source>
        <dbReference type="EnsemblMetazoa" id="Aqu2.1.22503_001"/>
    </source>
</evidence>
<evidence type="ECO:0000256" key="1">
    <source>
        <dbReference type="SAM" id="SignalP"/>
    </source>
</evidence>
<sequence length="183" mass="22013">MKLPLITLCLLSFILINAVEAYKEYCGGKKFLPNKDQYPHLHCDNSFFTLSYRGGNDHVNFIGRNGPQCSNVRKVLASPSEYDDFDRYEDIKNGIEAFNRDYCGGITVARNKNEEWLVEEYPVFEDNSNHKEYYQDGKVVEYRKPYNNRKEYAYDQEYNEEQGYEVERKPYWRMRRDYHKKRF</sequence>
<proteinExistence type="predicted"/>
<reference evidence="2" key="1">
    <citation type="submission" date="2017-05" db="UniProtKB">
        <authorList>
            <consortium name="EnsemblMetazoa"/>
        </authorList>
    </citation>
    <scope>IDENTIFICATION</scope>
</reference>
<dbReference type="EnsemblMetazoa" id="Aqu2.1.22503_001">
    <property type="protein sequence ID" value="Aqu2.1.22503_001"/>
    <property type="gene ID" value="Aqu2.1.22503"/>
</dbReference>
<organism evidence="2">
    <name type="scientific">Amphimedon queenslandica</name>
    <name type="common">Sponge</name>
    <dbReference type="NCBI Taxonomy" id="400682"/>
    <lineage>
        <taxon>Eukaryota</taxon>
        <taxon>Metazoa</taxon>
        <taxon>Porifera</taxon>
        <taxon>Demospongiae</taxon>
        <taxon>Heteroscleromorpha</taxon>
        <taxon>Haplosclerida</taxon>
        <taxon>Niphatidae</taxon>
        <taxon>Amphimedon</taxon>
    </lineage>
</organism>
<keyword evidence="1" id="KW-0732">Signal</keyword>
<accession>A0A1X7U4B4</accession>
<feature type="chain" id="PRO_5010888623" evidence="1">
    <location>
        <begin position="22"/>
        <end position="183"/>
    </location>
</feature>
<feature type="signal peptide" evidence="1">
    <location>
        <begin position="1"/>
        <end position="21"/>
    </location>
</feature>
<protein>
    <submittedName>
        <fullName evidence="2">Uncharacterized protein</fullName>
    </submittedName>
</protein>